<reference evidence="2" key="1">
    <citation type="journal article" date="2021" name="J Fungi (Basel)">
        <title>Virulence traits and population genomics of the black yeast Aureobasidium melanogenum.</title>
        <authorList>
            <person name="Cernosa A."/>
            <person name="Sun X."/>
            <person name="Gostincar C."/>
            <person name="Fang C."/>
            <person name="Gunde-Cimerman N."/>
            <person name="Song Z."/>
        </authorList>
    </citation>
    <scope>NUCLEOTIDE SEQUENCE</scope>
    <source>
        <strain evidence="2">EXF-8016</strain>
    </source>
</reference>
<accession>A0A9P8G7R0</accession>
<sequence>MARGAGTREYGNDGEQYSGVASDHGSRELGTVARITSPQARLTASVASTWLINKITRLEQENAFLPGRRTRIDDLEASSSGRRAEATS</sequence>
<feature type="region of interest" description="Disordered" evidence="1">
    <location>
        <begin position="68"/>
        <end position="88"/>
    </location>
</feature>
<comment type="caution">
    <text evidence="2">The sequence shown here is derived from an EMBL/GenBank/DDBJ whole genome shotgun (WGS) entry which is preliminary data.</text>
</comment>
<evidence type="ECO:0000313" key="3">
    <source>
        <dbReference type="Proteomes" id="UP000767238"/>
    </source>
</evidence>
<dbReference type="Proteomes" id="UP000767238">
    <property type="component" value="Unassembled WGS sequence"/>
</dbReference>
<name>A0A9P8G7R0_AURME</name>
<evidence type="ECO:0000313" key="2">
    <source>
        <dbReference type="EMBL" id="KAH0211821.1"/>
    </source>
</evidence>
<gene>
    <name evidence="2" type="ORF">KCV03_g9579</name>
</gene>
<dbReference type="EMBL" id="JAHFYH010000130">
    <property type="protein sequence ID" value="KAH0211821.1"/>
    <property type="molecule type" value="Genomic_DNA"/>
</dbReference>
<proteinExistence type="predicted"/>
<evidence type="ECO:0000256" key="1">
    <source>
        <dbReference type="SAM" id="MobiDB-lite"/>
    </source>
</evidence>
<feature type="region of interest" description="Disordered" evidence="1">
    <location>
        <begin position="1"/>
        <end position="25"/>
    </location>
</feature>
<feature type="non-terminal residue" evidence="2">
    <location>
        <position position="88"/>
    </location>
</feature>
<reference evidence="2" key="2">
    <citation type="submission" date="2021-08" db="EMBL/GenBank/DDBJ databases">
        <authorList>
            <person name="Gostincar C."/>
            <person name="Sun X."/>
            <person name="Song Z."/>
            <person name="Gunde-Cimerman N."/>
        </authorList>
    </citation>
    <scope>NUCLEOTIDE SEQUENCE</scope>
    <source>
        <strain evidence="2">EXF-8016</strain>
    </source>
</reference>
<organism evidence="2 3">
    <name type="scientific">Aureobasidium melanogenum</name>
    <name type="common">Aureobasidium pullulans var. melanogenum</name>
    <dbReference type="NCBI Taxonomy" id="46634"/>
    <lineage>
        <taxon>Eukaryota</taxon>
        <taxon>Fungi</taxon>
        <taxon>Dikarya</taxon>
        <taxon>Ascomycota</taxon>
        <taxon>Pezizomycotina</taxon>
        <taxon>Dothideomycetes</taxon>
        <taxon>Dothideomycetidae</taxon>
        <taxon>Dothideales</taxon>
        <taxon>Saccotheciaceae</taxon>
        <taxon>Aureobasidium</taxon>
    </lineage>
</organism>
<protein>
    <submittedName>
        <fullName evidence="2">Uncharacterized protein</fullName>
    </submittedName>
</protein>
<dbReference type="AlphaFoldDB" id="A0A9P8G7R0"/>